<comment type="similarity">
    <text evidence="1">Belongs to the phosducin family.</text>
</comment>
<sequence length="286" mass="32171">MAINPNEDTEFNEALRKHGILPPREPTPPSPSPPPSPTLDDLLEDLTPSQLQEFGENAHDDEAERYVFARRQRLLAEMKRDEERARFGQVFPIGRDDYTREVTDASKVDELGDEENKGTGVVCFLYKDGIPRSDIAYRHVQTLAARHPRTKFVSIVGDKCLPNLPDSRVPMFIIYRGGEIRTQVVAWGADRERRIEGQTLCLVCHVSVMLISPLFSLTELEALLIASGAVVIPERRTAPKHDDSDEDEEDEEDDDLSSGMQSTTTYSKKIRGAAKKEDDSDSDFDL</sequence>
<evidence type="ECO:0000259" key="3">
    <source>
        <dbReference type="Pfam" id="PF02114"/>
    </source>
</evidence>
<evidence type="ECO:0000313" key="5">
    <source>
        <dbReference type="Proteomes" id="UP000310158"/>
    </source>
</evidence>
<dbReference type="InterPro" id="IPR024253">
    <property type="entry name" value="Phosducin_thioredoxin-like_dom"/>
</dbReference>
<dbReference type="Proteomes" id="UP000310158">
    <property type="component" value="Unassembled WGS sequence"/>
</dbReference>
<gene>
    <name evidence="4" type="ORF">EW146_g383</name>
</gene>
<evidence type="ECO:0000256" key="1">
    <source>
        <dbReference type="ARBA" id="ARBA00009686"/>
    </source>
</evidence>
<feature type="region of interest" description="Disordered" evidence="2">
    <location>
        <begin position="236"/>
        <end position="286"/>
    </location>
</feature>
<feature type="compositionally biased region" description="Acidic residues" evidence="2">
    <location>
        <begin position="244"/>
        <end position="256"/>
    </location>
</feature>
<dbReference type="OrthoDB" id="45518at2759"/>
<dbReference type="SUPFAM" id="SSF52833">
    <property type="entry name" value="Thioredoxin-like"/>
    <property type="match status" value="1"/>
</dbReference>
<accession>A0A4S4M8Q4</accession>
<dbReference type="InterPro" id="IPR036249">
    <property type="entry name" value="Thioredoxin-like_sf"/>
</dbReference>
<dbReference type="InterPro" id="IPR051498">
    <property type="entry name" value="Phosducin-like_chap/apop_reg"/>
</dbReference>
<evidence type="ECO:0000313" key="4">
    <source>
        <dbReference type="EMBL" id="THH21087.1"/>
    </source>
</evidence>
<feature type="region of interest" description="Disordered" evidence="2">
    <location>
        <begin position="1"/>
        <end position="45"/>
    </location>
</feature>
<dbReference type="PANTHER" id="PTHR45809:SF3">
    <property type="entry name" value="VIRAL IAP-ASSOCIATED FACTOR HOMOLOG"/>
    <property type="match status" value="1"/>
</dbReference>
<dbReference type="Pfam" id="PF02114">
    <property type="entry name" value="Phosducin"/>
    <property type="match status" value="1"/>
</dbReference>
<reference evidence="4 5" key="1">
    <citation type="submission" date="2019-02" db="EMBL/GenBank/DDBJ databases">
        <title>Genome sequencing of the rare red list fungi Bondarzewia mesenterica.</title>
        <authorList>
            <person name="Buettner E."/>
            <person name="Kellner H."/>
        </authorList>
    </citation>
    <scope>NUCLEOTIDE SEQUENCE [LARGE SCALE GENOMIC DNA]</scope>
    <source>
        <strain evidence="4 5">DSM 108281</strain>
    </source>
</reference>
<organism evidence="4 5">
    <name type="scientific">Bondarzewia mesenterica</name>
    <dbReference type="NCBI Taxonomy" id="1095465"/>
    <lineage>
        <taxon>Eukaryota</taxon>
        <taxon>Fungi</taxon>
        <taxon>Dikarya</taxon>
        <taxon>Basidiomycota</taxon>
        <taxon>Agaricomycotina</taxon>
        <taxon>Agaricomycetes</taxon>
        <taxon>Russulales</taxon>
        <taxon>Bondarzewiaceae</taxon>
        <taxon>Bondarzewia</taxon>
    </lineage>
</organism>
<keyword evidence="5" id="KW-1185">Reference proteome</keyword>
<name>A0A4S4M8Q4_9AGAM</name>
<comment type="caution">
    <text evidence="4">The sequence shown here is derived from an EMBL/GenBank/DDBJ whole genome shotgun (WGS) entry which is preliminary data.</text>
</comment>
<feature type="compositionally biased region" description="Polar residues" evidence="2">
    <location>
        <begin position="258"/>
        <end position="267"/>
    </location>
</feature>
<proteinExistence type="inferred from homology"/>
<dbReference type="Gene3D" id="3.40.30.10">
    <property type="entry name" value="Glutaredoxin"/>
    <property type="match status" value="1"/>
</dbReference>
<feature type="domain" description="Phosducin" evidence="3">
    <location>
        <begin position="51"/>
        <end position="185"/>
    </location>
</feature>
<dbReference type="AlphaFoldDB" id="A0A4S4M8Q4"/>
<dbReference type="EMBL" id="SGPL01000008">
    <property type="protein sequence ID" value="THH21087.1"/>
    <property type="molecule type" value="Genomic_DNA"/>
</dbReference>
<dbReference type="GO" id="GO:0005737">
    <property type="term" value="C:cytoplasm"/>
    <property type="evidence" value="ECO:0007669"/>
    <property type="project" value="TreeGrafter"/>
</dbReference>
<protein>
    <recommendedName>
        <fullName evidence="3">Phosducin domain-containing protein</fullName>
    </recommendedName>
</protein>
<feature type="compositionally biased region" description="Pro residues" evidence="2">
    <location>
        <begin position="23"/>
        <end position="37"/>
    </location>
</feature>
<dbReference type="GO" id="GO:0006457">
    <property type="term" value="P:protein folding"/>
    <property type="evidence" value="ECO:0007669"/>
    <property type="project" value="TreeGrafter"/>
</dbReference>
<dbReference type="PANTHER" id="PTHR45809">
    <property type="entry name" value="VIRAL IAP-ASSOCIATED FACTOR HOMOLOG"/>
    <property type="match status" value="1"/>
</dbReference>
<evidence type="ECO:0000256" key="2">
    <source>
        <dbReference type="SAM" id="MobiDB-lite"/>
    </source>
</evidence>